<dbReference type="AlphaFoldDB" id="A0A2A6CW16"/>
<dbReference type="EnsemblMetazoa" id="PPA03124.1">
    <property type="protein sequence ID" value="PPA03124.1"/>
    <property type="gene ID" value="WBGene00092678"/>
</dbReference>
<organism evidence="1 2">
    <name type="scientific">Pristionchus pacificus</name>
    <name type="common">Parasitic nematode worm</name>
    <dbReference type="NCBI Taxonomy" id="54126"/>
    <lineage>
        <taxon>Eukaryota</taxon>
        <taxon>Metazoa</taxon>
        <taxon>Ecdysozoa</taxon>
        <taxon>Nematoda</taxon>
        <taxon>Chromadorea</taxon>
        <taxon>Rhabditida</taxon>
        <taxon>Rhabditina</taxon>
        <taxon>Diplogasteromorpha</taxon>
        <taxon>Diplogasteroidea</taxon>
        <taxon>Neodiplogasteridae</taxon>
        <taxon>Pristionchus</taxon>
    </lineage>
</organism>
<dbReference type="Proteomes" id="UP000005239">
    <property type="component" value="Unassembled WGS sequence"/>
</dbReference>
<keyword evidence="2" id="KW-1185">Reference proteome</keyword>
<accession>A0A2A6CW16</accession>
<proteinExistence type="predicted"/>
<evidence type="ECO:0000313" key="1">
    <source>
        <dbReference type="EnsemblMetazoa" id="PPA03124.1"/>
    </source>
</evidence>
<gene>
    <name evidence="1" type="primary">WBGene00092678</name>
</gene>
<sequence length="129" mass="14383">MLRSAWNKQKNLMYTRAACMAAIRATATVPTVEEFSEENQCIFYVIITPYSGAGAYGTRTDTVVDRTRADTTTEETITRTETTRGDTIDAWTAVAARALSSVRIAARRVANTALQHIITISERQEMRMT</sequence>
<name>A0A2A6CW16_PRIPA</name>
<accession>A0A8R1U5I0</accession>
<evidence type="ECO:0000313" key="2">
    <source>
        <dbReference type="Proteomes" id="UP000005239"/>
    </source>
</evidence>
<reference evidence="1" key="2">
    <citation type="submission" date="2022-06" db="UniProtKB">
        <authorList>
            <consortium name="EnsemblMetazoa"/>
        </authorList>
    </citation>
    <scope>IDENTIFICATION</scope>
    <source>
        <strain evidence="1">PS312</strain>
    </source>
</reference>
<protein>
    <submittedName>
        <fullName evidence="1">Uncharacterized protein</fullName>
    </submittedName>
</protein>
<reference evidence="2" key="1">
    <citation type="journal article" date="2008" name="Nat. Genet.">
        <title>The Pristionchus pacificus genome provides a unique perspective on nematode lifestyle and parasitism.</title>
        <authorList>
            <person name="Dieterich C."/>
            <person name="Clifton S.W."/>
            <person name="Schuster L.N."/>
            <person name="Chinwalla A."/>
            <person name="Delehaunty K."/>
            <person name="Dinkelacker I."/>
            <person name="Fulton L."/>
            <person name="Fulton R."/>
            <person name="Godfrey J."/>
            <person name="Minx P."/>
            <person name="Mitreva M."/>
            <person name="Roeseler W."/>
            <person name="Tian H."/>
            <person name="Witte H."/>
            <person name="Yang S.P."/>
            <person name="Wilson R.K."/>
            <person name="Sommer R.J."/>
        </authorList>
    </citation>
    <scope>NUCLEOTIDE SEQUENCE [LARGE SCALE GENOMIC DNA]</scope>
    <source>
        <strain evidence="2">PS312</strain>
    </source>
</reference>